<dbReference type="EMBL" id="QXGL01000002">
    <property type="protein sequence ID" value="RSX53621.1"/>
    <property type="molecule type" value="Genomic_DNA"/>
</dbReference>
<feature type="transmembrane region" description="Helical" evidence="2">
    <location>
        <begin position="106"/>
        <end position="125"/>
    </location>
</feature>
<keyword evidence="4" id="KW-0808">Transferase</keyword>
<dbReference type="Pfam" id="PF03793">
    <property type="entry name" value="PASTA"/>
    <property type="match status" value="2"/>
</dbReference>
<evidence type="ECO:0000313" key="4">
    <source>
        <dbReference type="EMBL" id="RSX53621.1"/>
    </source>
</evidence>
<proteinExistence type="predicted"/>
<feature type="region of interest" description="Disordered" evidence="1">
    <location>
        <begin position="27"/>
        <end position="97"/>
    </location>
</feature>
<dbReference type="GO" id="GO:0016301">
    <property type="term" value="F:kinase activity"/>
    <property type="evidence" value="ECO:0007669"/>
    <property type="project" value="UniProtKB-KW"/>
</dbReference>
<evidence type="ECO:0000313" key="5">
    <source>
        <dbReference type="Proteomes" id="UP000287533"/>
    </source>
</evidence>
<feature type="domain" description="PASTA" evidence="3">
    <location>
        <begin position="295"/>
        <end position="357"/>
    </location>
</feature>
<protein>
    <submittedName>
        <fullName evidence="4">Transmembrane serine/threonine-protein kinase B</fullName>
    </submittedName>
</protein>
<keyword evidence="4" id="KW-0418">Kinase</keyword>
<comment type="caution">
    <text evidence="4">The sequence shown here is derived from an EMBL/GenBank/DDBJ whole genome shotgun (WGS) entry which is preliminary data.</text>
</comment>
<keyword evidence="2" id="KW-0472">Membrane</keyword>
<evidence type="ECO:0000256" key="2">
    <source>
        <dbReference type="SAM" id="Phobius"/>
    </source>
</evidence>
<dbReference type="OrthoDB" id="3240505at2"/>
<dbReference type="Proteomes" id="UP000287533">
    <property type="component" value="Unassembled WGS sequence"/>
</dbReference>
<gene>
    <name evidence="4" type="ORF">D2E25_0944</name>
</gene>
<keyword evidence="2" id="KW-1133">Transmembrane helix</keyword>
<organism evidence="4 5">
    <name type="scientific">Bifidobacterium goeldii</name>
    <dbReference type="NCBI Taxonomy" id="2306975"/>
    <lineage>
        <taxon>Bacteria</taxon>
        <taxon>Bacillati</taxon>
        <taxon>Actinomycetota</taxon>
        <taxon>Actinomycetes</taxon>
        <taxon>Bifidobacteriales</taxon>
        <taxon>Bifidobacteriaceae</taxon>
        <taxon>Bifidobacterium</taxon>
    </lineage>
</organism>
<keyword evidence="5" id="KW-1185">Reference proteome</keyword>
<dbReference type="InterPro" id="IPR026870">
    <property type="entry name" value="Zinc_ribbon_dom"/>
</dbReference>
<reference evidence="4 5" key="1">
    <citation type="submission" date="2018-09" db="EMBL/GenBank/DDBJ databases">
        <title>Characterization of the phylogenetic diversity of five novel species belonging to the genus Bifidobacterium.</title>
        <authorList>
            <person name="Lugli G.A."/>
            <person name="Duranti S."/>
            <person name="Milani C."/>
        </authorList>
    </citation>
    <scope>NUCLEOTIDE SEQUENCE [LARGE SCALE GENOMIC DNA]</scope>
    <source>
        <strain evidence="4 5">2034B</strain>
    </source>
</reference>
<feature type="compositionally biased region" description="Low complexity" evidence="1">
    <location>
        <begin position="37"/>
        <end position="97"/>
    </location>
</feature>
<dbReference type="Pfam" id="PF13240">
    <property type="entry name" value="Zn_Ribbon_1"/>
    <property type="match status" value="1"/>
</dbReference>
<accession>A0A430FLK0</accession>
<dbReference type="Gene3D" id="3.30.10.20">
    <property type="match status" value="2"/>
</dbReference>
<name>A0A430FLK0_9BIFI</name>
<keyword evidence="2 4" id="KW-0812">Transmembrane</keyword>
<dbReference type="CDD" id="cd06577">
    <property type="entry name" value="PASTA_pknB"/>
    <property type="match status" value="2"/>
</dbReference>
<evidence type="ECO:0000256" key="1">
    <source>
        <dbReference type="SAM" id="MobiDB-lite"/>
    </source>
</evidence>
<dbReference type="AlphaFoldDB" id="A0A430FLK0"/>
<evidence type="ECO:0000259" key="3">
    <source>
        <dbReference type="PROSITE" id="PS51178"/>
    </source>
</evidence>
<dbReference type="InterPro" id="IPR005543">
    <property type="entry name" value="PASTA_dom"/>
</dbReference>
<dbReference type="PROSITE" id="PS51178">
    <property type="entry name" value="PASTA"/>
    <property type="match status" value="1"/>
</dbReference>
<sequence>MFCGNCGAPVQDNARFCMQCGARTPQSHREQSAGNVPPATVAPSAAPSAPAMPAATPVPATPAVPVAPAATASPTASPTAAPAYTPTMPAPTAAVSAPKPKRPMMLLAALLAVLVIAGGAAFVTWKSELWGGRSLPDPASIAAAHSGSSTTTNEDGSAAVMTDDMVAALKAKGFNTRIKQVFSGKSKGVFIGYAGNANGKEAKPGARMPAGATIIVQESAGPGVPKDTIGKQAKRAASTLESMGVPVHYKQVYVSDTEKTPEGSVVDTYPAAGSPVPDNQRDDGIYVGVAVQGTGPTMDIVGQDVDTVRTELESQGYSVSVEPRFAAESLKGKVTGSNPAPGSHVDAGQSVTLYEGVDASDVDKLMIDDPSKNVESGVRSLYGMSAAMAGTYCKATVTDADKDCMTIDYRTDEYGSIIAYQTWGTKANDNPSRDDEVSQCFATNGGDVGRCSITLTYGSDTFDGDATNRLITKGWGMFDFGRGQEGALCGGETITTWFMNCRAGESTYPTTGDDLEWDGSATYEMSAIDLFVYVTAGADIDAAEQSGYFDTSAVQTAAKQKPVDTDRPFILYRDPSLYDEDQTSVKVNEKNMYDNPFVPSSKDTNDVKFKPAPSDETAYYLVDQVNNRDWNAMRDADLG</sequence>